<reference evidence="2 3" key="1">
    <citation type="submission" date="2021-04" db="EMBL/GenBank/DDBJ databases">
        <authorList>
            <person name="Bliznina A."/>
        </authorList>
    </citation>
    <scope>NUCLEOTIDE SEQUENCE [LARGE SCALE GENOMIC DNA]</scope>
</reference>
<protein>
    <submittedName>
        <fullName evidence="2">Oidioi.mRNA.OKI2018_I69.chr2.g7981.t1.cds</fullName>
    </submittedName>
</protein>
<gene>
    <name evidence="2" type="ORF">OKIOD_LOCUS16746</name>
</gene>
<evidence type="ECO:0000256" key="1">
    <source>
        <dbReference type="SAM" id="Phobius"/>
    </source>
</evidence>
<dbReference type="EMBL" id="OU015567">
    <property type="protein sequence ID" value="CAG5113891.1"/>
    <property type="molecule type" value="Genomic_DNA"/>
</dbReference>
<proteinExistence type="predicted"/>
<keyword evidence="3" id="KW-1185">Reference proteome</keyword>
<sequence>MKILKICGASLALATIGNEVPDMAPEFPPGTFKYFSVEFASSVASSSSSKELQSAAQKYYSALGFGVPRFELSDSLRLFSYPGLLSGQIYGEPLCPFAECVLGDFSICTEDEDFYKPICRSPCATGFCSDDARCMHPSATVSPKCFCLGAASSLTFGNSCEYSLPLWLLLIGTTFLVLAVLCLAAYALKNSAQQKSQRLSQYIDERGHARVELAPS</sequence>
<accession>A0ABN7TG75</accession>
<name>A0ABN7TG75_OIKDI</name>
<keyword evidence="1" id="KW-0812">Transmembrane</keyword>
<evidence type="ECO:0000313" key="2">
    <source>
        <dbReference type="EMBL" id="CAG5113891.1"/>
    </source>
</evidence>
<organism evidence="2 3">
    <name type="scientific">Oikopleura dioica</name>
    <name type="common">Tunicate</name>
    <dbReference type="NCBI Taxonomy" id="34765"/>
    <lineage>
        <taxon>Eukaryota</taxon>
        <taxon>Metazoa</taxon>
        <taxon>Chordata</taxon>
        <taxon>Tunicata</taxon>
        <taxon>Appendicularia</taxon>
        <taxon>Copelata</taxon>
        <taxon>Oikopleuridae</taxon>
        <taxon>Oikopleura</taxon>
    </lineage>
</organism>
<dbReference type="Proteomes" id="UP001158576">
    <property type="component" value="Chromosome 2"/>
</dbReference>
<keyword evidence="1" id="KW-1133">Transmembrane helix</keyword>
<keyword evidence="1" id="KW-0472">Membrane</keyword>
<feature type="transmembrane region" description="Helical" evidence="1">
    <location>
        <begin position="166"/>
        <end position="188"/>
    </location>
</feature>
<evidence type="ECO:0000313" key="3">
    <source>
        <dbReference type="Proteomes" id="UP001158576"/>
    </source>
</evidence>